<dbReference type="EMBL" id="CP054493">
    <property type="protein sequence ID" value="QOY54315.1"/>
    <property type="molecule type" value="Genomic_DNA"/>
</dbReference>
<evidence type="ECO:0000259" key="4">
    <source>
        <dbReference type="PROSITE" id="PS50110"/>
    </source>
</evidence>
<dbReference type="SUPFAM" id="SSF55073">
    <property type="entry name" value="Nucleotide cyclase"/>
    <property type="match status" value="1"/>
</dbReference>
<dbReference type="InterPro" id="IPR043128">
    <property type="entry name" value="Rev_trsase/Diguanyl_cyclase"/>
</dbReference>
<feature type="modified residue" description="4-aspartylphosphate" evidence="3">
    <location>
        <position position="76"/>
    </location>
</feature>
<evidence type="ECO:0000313" key="6">
    <source>
        <dbReference type="EMBL" id="QOY54315.1"/>
    </source>
</evidence>
<evidence type="ECO:0000259" key="5">
    <source>
        <dbReference type="PROSITE" id="PS50887"/>
    </source>
</evidence>
<dbReference type="InterPro" id="IPR029787">
    <property type="entry name" value="Nucleotide_cyclase"/>
</dbReference>
<reference evidence="6 7" key="1">
    <citation type="submission" date="2020-05" db="EMBL/GenBank/DDBJ databases">
        <title>Sulfurimonas marisnigri, sp. nov., and Sulfurimonas baltica, sp. nov., manganese oxide reducing chemolithoautotrophs of the class Epsilonproteobacteria isolated from the pelagic redoxclines of the Black and Baltic Seas and emended description of the genus Sulfurimonas.</title>
        <authorList>
            <person name="Henkel J.V."/>
            <person name="Laudan C."/>
            <person name="Werner J."/>
            <person name="Neu T."/>
            <person name="Plewe S."/>
            <person name="Sproer C."/>
            <person name="Bunk B."/>
            <person name="Schulz-Vogt H.N."/>
        </authorList>
    </citation>
    <scope>NUCLEOTIDE SEQUENCE [LARGE SCALE GENOMIC DNA]</scope>
    <source>
        <strain evidence="6 7">SoZ1</strain>
    </source>
</reference>
<feature type="domain" description="Response regulatory" evidence="4">
    <location>
        <begin position="26"/>
        <end position="139"/>
    </location>
</feature>
<dbReference type="Gene3D" id="3.40.50.2300">
    <property type="match status" value="2"/>
</dbReference>
<dbReference type="PROSITE" id="PS50887">
    <property type="entry name" value="GGDEF"/>
    <property type="match status" value="1"/>
</dbReference>
<comment type="catalytic activity">
    <reaction evidence="2">
        <text>2 GTP = 3',3'-c-di-GMP + 2 diphosphate</text>
        <dbReference type="Rhea" id="RHEA:24898"/>
        <dbReference type="ChEBI" id="CHEBI:33019"/>
        <dbReference type="ChEBI" id="CHEBI:37565"/>
        <dbReference type="ChEBI" id="CHEBI:58805"/>
        <dbReference type="EC" id="2.7.7.65"/>
    </reaction>
</comment>
<dbReference type="InterPro" id="IPR001789">
    <property type="entry name" value="Sig_transdc_resp-reg_receiver"/>
</dbReference>
<organism evidence="6 7">
    <name type="scientific">Candidatus Sulfurimonas marisnigri</name>
    <dbReference type="NCBI Taxonomy" id="2740405"/>
    <lineage>
        <taxon>Bacteria</taxon>
        <taxon>Pseudomonadati</taxon>
        <taxon>Campylobacterota</taxon>
        <taxon>Epsilonproteobacteria</taxon>
        <taxon>Campylobacterales</taxon>
        <taxon>Sulfurimonadaceae</taxon>
        <taxon>Sulfurimonas</taxon>
    </lineage>
</organism>
<evidence type="ECO:0000256" key="2">
    <source>
        <dbReference type="ARBA" id="ARBA00034247"/>
    </source>
</evidence>
<proteinExistence type="predicted"/>
<dbReference type="Proteomes" id="UP000593836">
    <property type="component" value="Chromosome"/>
</dbReference>
<dbReference type="GO" id="GO:0000160">
    <property type="term" value="P:phosphorelay signal transduction system"/>
    <property type="evidence" value="ECO:0007669"/>
    <property type="project" value="InterPro"/>
</dbReference>
<dbReference type="SUPFAM" id="SSF52172">
    <property type="entry name" value="CheY-like"/>
    <property type="match status" value="2"/>
</dbReference>
<dbReference type="PANTHER" id="PTHR45138:SF9">
    <property type="entry name" value="DIGUANYLATE CYCLASE DGCM-RELATED"/>
    <property type="match status" value="1"/>
</dbReference>
<evidence type="ECO:0000313" key="7">
    <source>
        <dbReference type="Proteomes" id="UP000593836"/>
    </source>
</evidence>
<feature type="domain" description="Response regulatory" evidence="4">
    <location>
        <begin position="147"/>
        <end position="264"/>
    </location>
</feature>
<feature type="domain" description="GGDEF" evidence="5">
    <location>
        <begin position="307"/>
        <end position="437"/>
    </location>
</feature>
<dbReference type="SMART" id="SM00267">
    <property type="entry name" value="GGDEF"/>
    <property type="match status" value="1"/>
</dbReference>
<dbReference type="KEGG" id="smas:HUE87_10610"/>
<evidence type="ECO:0000256" key="1">
    <source>
        <dbReference type="ARBA" id="ARBA00012528"/>
    </source>
</evidence>
<dbReference type="Pfam" id="PF00072">
    <property type="entry name" value="Response_reg"/>
    <property type="match status" value="2"/>
</dbReference>
<dbReference type="EC" id="2.7.7.65" evidence="1"/>
<dbReference type="InterPro" id="IPR050469">
    <property type="entry name" value="Diguanylate_Cyclase"/>
</dbReference>
<accession>A0A7S7RQC4</accession>
<dbReference type="FunFam" id="3.30.70.270:FF:000001">
    <property type="entry name" value="Diguanylate cyclase domain protein"/>
    <property type="match status" value="1"/>
</dbReference>
<dbReference type="GO" id="GO:0005886">
    <property type="term" value="C:plasma membrane"/>
    <property type="evidence" value="ECO:0007669"/>
    <property type="project" value="TreeGrafter"/>
</dbReference>
<dbReference type="Pfam" id="PF00990">
    <property type="entry name" value="GGDEF"/>
    <property type="match status" value="1"/>
</dbReference>
<dbReference type="PANTHER" id="PTHR45138">
    <property type="entry name" value="REGULATORY COMPONENTS OF SENSORY TRANSDUCTION SYSTEM"/>
    <property type="match status" value="1"/>
</dbReference>
<dbReference type="GO" id="GO:0043709">
    <property type="term" value="P:cell adhesion involved in single-species biofilm formation"/>
    <property type="evidence" value="ECO:0007669"/>
    <property type="project" value="TreeGrafter"/>
</dbReference>
<feature type="modified residue" description="4-aspartylphosphate" evidence="3">
    <location>
        <position position="197"/>
    </location>
</feature>
<dbReference type="GO" id="GO:0052621">
    <property type="term" value="F:diguanylate cyclase activity"/>
    <property type="evidence" value="ECO:0007669"/>
    <property type="project" value="UniProtKB-EC"/>
</dbReference>
<dbReference type="GO" id="GO:1902201">
    <property type="term" value="P:negative regulation of bacterial-type flagellum-dependent cell motility"/>
    <property type="evidence" value="ECO:0007669"/>
    <property type="project" value="TreeGrafter"/>
</dbReference>
<keyword evidence="7" id="KW-1185">Reference proteome</keyword>
<dbReference type="AlphaFoldDB" id="A0A7S7RQC4"/>
<dbReference type="Gene3D" id="3.30.70.270">
    <property type="match status" value="1"/>
</dbReference>
<dbReference type="InterPro" id="IPR011006">
    <property type="entry name" value="CheY-like_superfamily"/>
</dbReference>
<dbReference type="PROSITE" id="PS50110">
    <property type="entry name" value="RESPONSE_REGULATORY"/>
    <property type="match status" value="2"/>
</dbReference>
<keyword evidence="3" id="KW-0597">Phosphoprotein</keyword>
<evidence type="ECO:0000256" key="3">
    <source>
        <dbReference type="PROSITE-ProRule" id="PRU00169"/>
    </source>
</evidence>
<sequence>MSLFVIIARLIKDIFIKKSLRENVQRILIVEDNKTLAKLISKKITSELNVKVDIAYNFSESKLFLKSYKYFLTLLDLNLPDAPNGEVVDYALSKDNRVIVLSGNIDKELRKKLLSKNIIDYINKSGVSDIKYIINFIKRLQKNQNHKILVVDDSMVFRKHMKSMLENLFYDVISVAHGEEALSMLKTYPDISLVLTDYNMPVMNGLELTSAIRKTRDKNDISIIALSSNENEEIDARFLKEGANDYINKPFSKEEFSCRVNNSIESLENIQTITNHSNRDFLTGVYNRRYFFHNVQTYFDTALESGESFAIAMIDIDNFKNINDTYGHDSGDKAIVHLSDILRANTAEDDVVSRFGGEEFCIILKNISSKNALTVLERIKNKVQKSVTISEKNAEISFTISVGLVTNHENSLDETVNQADMLLYEAKQSGRNKVISN</sequence>
<dbReference type="NCBIfam" id="TIGR00254">
    <property type="entry name" value="GGDEF"/>
    <property type="match status" value="1"/>
</dbReference>
<dbReference type="InterPro" id="IPR000160">
    <property type="entry name" value="GGDEF_dom"/>
</dbReference>
<dbReference type="CDD" id="cd01949">
    <property type="entry name" value="GGDEF"/>
    <property type="match status" value="1"/>
</dbReference>
<protein>
    <recommendedName>
        <fullName evidence="1">diguanylate cyclase</fullName>
        <ecNumber evidence="1">2.7.7.65</ecNumber>
    </recommendedName>
</protein>
<gene>
    <name evidence="6" type="ORF">HUE87_10610</name>
</gene>
<dbReference type="SMART" id="SM00448">
    <property type="entry name" value="REC"/>
    <property type="match status" value="2"/>
</dbReference>
<name>A0A7S7RQC4_9BACT</name>